<dbReference type="InterPro" id="IPR036890">
    <property type="entry name" value="HATPase_C_sf"/>
</dbReference>
<dbReference type="InterPro" id="IPR039028">
    <property type="entry name" value="BCKD/PDK"/>
</dbReference>
<dbReference type="Pfam" id="PF10436">
    <property type="entry name" value="BCDHK_Adom3"/>
    <property type="match status" value="1"/>
</dbReference>
<dbReference type="GO" id="GO:0005759">
    <property type="term" value="C:mitochondrial matrix"/>
    <property type="evidence" value="ECO:0007669"/>
    <property type="project" value="UniProtKB-SubCell"/>
</dbReference>
<dbReference type="AlphaFoldDB" id="A0AAN6GRP3"/>
<evidence type="ECO:0000313" key="10">
    <source>
        <dbReference type="EMBL" id="KAK0554042.1"/>
    </source>
</evidence>
<evidence type="ECO:0000256" key="5">
    <source>
        <dbReference type="ARBA" id="ARBA00022840"/>
    </source>
</evidence>
<feature type="compositionally biased region" description="Polar residues" evidence="8">
    <location>
        <begin position="358"/>
        <end position="386"/>
    </location>
</feature>
<reference evidence="10" key="1">
    <citation type="journal article" date="2023" name="PhytoFront">
        <title>Draft Genome Resources of Seven Strains of Tilletia horrida, Causal Agent of Kernel Smut of Rice.</title>
        <authorList>
            <person name="Khanal S."/>
            <person name="Antony Babu S."/>
            <person name="Zhou X.G."/>
        </authorList>
    </citation>
    <scope>NUCLEOTIDE SEQUENCE</scope>
    <source>
        <strain evidence="10">TX6</strain>
    </source>
</reference>
<dbReference type="EMBL" id="JAPDMZ010000042">
    <property type="protein sequence ID" value="KAK0554042.1"/>
    <property type="molecule type" value="Genomic_DNA"/>
</dbReference>
<protein>
    <recommendedName>
        <fullName evidence="7">Protein-serine/threonine kinase</fullName>
        <ecNumber evidence="7">2.7.11.-</ecNumber>
    </recommendedName>
</protein>
<dbReference type="GO" id="GO:0004740">
    <property type="term" value="F:pyruvate dehydrogenase (acetyl-transferring) kinase activity"/>
    <property type="evidence" value="ECO:0007669"/>
    <property type="project" value="TreeGrafter"/>
</dbReference>
<accession>A0AAN6GRP3</accession>
<dbReference type="EC" id="2.7.11.-" evidence="7"/>
<keyword evidence="11" id="KW-1185">Reference proteome</keyword>
<dbReference type="SUPFAM" id="SSF69012">
    <property type="entry name" value="alpha-ketoacid dehydrogenase kinase, N-terminal domain"/>
    <property type="match status" value="1"/>
</dbReference>
<feature type="region of interest" description="Disordered" evidence="8">
    <location>
        <begin position="348"/>
        <end position="386"/>
    </location>
</feature>
<evidence type="ECO:0000313" key="11">
    <source>
        <dbReference type="Proteomes" id="UP001176517"/>
    </source>
</evidence>
<keyword evidence="5 7" id="KW-0067">ATP-binding</keyword>
<keyword evidence="6 7" id="KW-0496">Mitochondrion</keyword>
<dbReference type="GO" id="GO:0010906">
    <property type="term" value="P:regulation of glucose metabolic process"/>
    <property type="evidence" value="ECO:0007669"/>
    <property type="project" value="TreeGrafter"/>
</dbReference>
<feature type="compositionally biased region" description="Polar residues" evidence="8">
    <location>
        <begin position="462"/>
        <end position="486"/>
    </location>
</feature>
<dbReference type="SUPFAM" id="SSF55874">
    <property type="entry name" value="ATPase domain of HSP90 chaperone/DNA topoisomerase II/histidine kinase"/>
    <property type="match status" value="1"/>
</dbReference>
<sequence>MVSVTSSLICTTYTRRISSKAPRLLRSSHLSHRFNSSVAASGYPASPSDDELSRRFYLNRVLEEYASKPATPISLRQLIFFGKGLARDRDRILQSAEFVRKELPIRIAHRLRDLQALPFVVMSNPHLESVYRKYFSAFDTLRKIPPIRTMEDNERFVEQLRYQLGDHLTVIPSLALGMVESSHLLAPAQLDGFMERMLRSRISRRVLAEQHIALSDSLDDPFHFFPDTSAKDSKEMGSHIGIIYTHLSPASVVRKAARLLRDVIKKEQPNIKRIPPVAMDGNLDCQFSYIPEHLEYIIFELLKNAMRATLRRPVSEWDDPPILATIVEGPPEEDLVIRISDSGGGIPDALVHPPSANAGPSQQFDPSSGNVLVDPSGSSISAQSGGNSPLAIYDAAPVSPYSTSLHVPFESLQAAYRPTLAPVSSQTSPTDNLIDVLCSFSNVQRRLESQAVARRDFANGDGQDSSRVSESTNTTPNGATESESQHTAALGSFQAHSGLSSVDRLEALKRTRRFKGTVGEQVRSSGSGKVDSPEEIYSVRTDTGLGLPM</sequence>
<dbReference type="Gene3D" id="3.30.565.10">
    <property type="entry name" value="Histidine kinase-like ATPase, C-terminal domain"/>
    <property type="match status" value="1"/>
</dbReference>
<name>A0AAN6GRP3_9BASI</name>
<feature type="region of interest" description="Disordered" evidence="8">
    <location>
        <begin position="512"/>
        <end position="549"/>
    </location>
</feature>
<organism evidence="10 11">
    <name type="scientific">Tilletia horrida</name>
    <dbReference type="NCBI Taxonomy" id="155126"/>
    <lineage>
        <taxon>Eukaryota</taxon>
        <taxon>Fungi</taxon>
        <taxon>Dikarya</taxon>
        <taxon>Basidiomycota</taxon>
        <taxon>Ustilaginomycotina</taxon>
        <taxon>Exobasidiomycetes</taxon>
        <taxon>Tilletiales</taxon>
        <taxon>Tilletiaceae</taxon>
        <taxon>Tilletia</taxon>
    </lineage>
</organism>
<evidence type="ECO:0000256" key="6">
    <source>
        <dbReference type="ARBA" id="ARBA00023128"/>
    </source>
</evidence>
<keyword evidence="3 7" id="KW-0547">Nucleotide-binding</keyword>
<evidence type="ECO:0000259" key="9">
    <source>
        <dbReference type="Pfam" id="PF10436"/>
    </source>
</evidence>
<keyword evidence="4 7" id="KW-0418">Kinase</keyword>
<feature type="region of interest" description="Disordered" evidence="8">
    <location>
        <begin position="454"/>
        <end position="486"/>
    </location>
</feature>
<gene>
    <name evidence="10" type="primary">PKP2_1</name>
    <name evidence="10" type="ORF">OC846_002263</name>
</gene>
<dbReference type="InterPro" id="IPR036784">
    <property type="entry name" value="AK/P_DHK_N_sf"/>
</dbReference>
<proteinExistence type="inferred from homology"/>
<evidence type="ECO:0000256" key="1">
    <source>
        <dbReference type="ARBA" id="ARBA00006155"/>
    </source>
</evidence>
<feature type="domain" description="Branched-chain alpha-ketoacid dehydrogenase kinase/Pyruvate dehydrogenase kinase N-terminal" evidence="9">
    <location>
        <begin position="72"/>
        <end position="243"/>
    </location>
</feature>
<dbReference type="Proteomes" id="UP001176517">
    <property type="component" value="Unassembled WGS sequence"/>
</dbReference>
<dbReference type="GO" id="GO:0005524">
    <property type="term" value="F:ATP binding"/>
    <property type="evidence" value="ECO:0007669"/>
    <property type="project" value="UniProtKB-UniRule"/>
</dbReference>
<evidence type="ECO:0000256" key="3">
    <source>
        <dbReference type="ARBA" id="ARBA00022741"/>
    </source>
</evidence>
<evidence type="ECO:0000256" key="4">
    <source>
        <dbReference type="ARBA" id="ARBA00022777"/>
    </source>
</evidence>
<comment type="subcellular location">
    <subcellularLocation>
        <location evidence="7">Mitochondrion matrix</location>
    </subcellularLocation>
</comment>
<keyword evidence="2 7" id="KW-0808">Transferase</keyword>
<comment type="caution">
    <text evidence="10">The sequence shown here is derived from an EMBL/GenBank/DDBJ whole genome shotgun (WGS) entry which is preliminary data.</text>
</comment>
<dbReference type="PANTHER" id="PTHR11947">
    <property type="entry name" value="PYRUVATE DEHYDROGENASE KINASE"/>
    <property type="match status" value="1"/>
</dbReference>
<evidence type="ECO:0000256" key="8">
    <source>
        <dbReference type="SAM" id="MobiDB-lite"/>
    </source>
</evidence>
<evidence type="ECO:0000256" key="7">
    <source>
        <dbReference type="RuleBase" id="RU366032"/>
    </source>
</evidence>
<evidence type="ECO:0000256" key="2">
    <source>
        <dbReference type="ARBA" id="ARBA00022679"/>
    </source>
</evidence>
<dbReference type="Gene3D" id="1.20.140.20">
    <property type="entry name" value="Alpha-ketoacid/pyruvate dehydrogenase kinase, N-terminal domain"/>
    <property type="match status" value="1"/>
</dbReference>
<dbReference type="InterPro" id="IPR018955">
    <property type="entry name" value="BCDHK/PDK_N"/>
</dbReference>
<comment type="similarity">
    <text evidence="1 7">Belongs to the PDK/BCKDK protein kinase family.</text>
</comment>
<dbReference type="PANTHER" id="PTHR11947:SF25">
    <property type="entry name" value="[PYRUVATE DEHYDROGENASE (ACETYL-TRANSFERRING)] KINASE 2, MITOCHONDRIAL"/>
    <property type="match status" value="1"/>
</dbReference>